<protein>
    <submittedName>
        <fullName evidence="2">Uncharacterized protein</fullName>
    </submittedName>
</protein>
<evidence type="ECO:0000313" key="2">
    <source>
        <dbReference type="EMBL" id="OGG65699.1"/>
    </source>
</evidence>
<keyword evidence="1" id="KW-0812">Transmembrane</keyword>
<evidence type="ECO:0000313" key="3">
    <source>
        <dbReference type="Proteomes" id="UP000177652"/>
    </source>
</evidence>
<evidence type="ECO:0000256" key="1">
    <source>
        <dbReference type="SAM" id="Phobius"/>
    </source>
</evidence>
<dbReference type="AlphaFoldDB" id="A0A1F6DW88"/>
<accession>A0A1F6DW88</accession>
<comment type="caution">
    <text evidence="2">The sequence shown here is derived from an EMBL/GenBank/DDBJ whole genome shotgun (WGS) entry which is preliminary data.</text>
</comment>
<keyword evidence="1" id="KW-1133">Transmembrane helix</keyword>
<organism evidence="2 3">
    <name type="scientific">Candidatus Kaiserbacteria bacterium RIFCSPHIGHO2_02_FULL_55_20</name>
    <dbReference type="NCBI Taxonomy" id="1798497"/>
    <lineage>
        <taxon>Bacteria</taxon>
        <taxon>Candidatus Kaiseribacteriota</taxon>
    </lineage>
</organism>
<proteinExistence type="predicted"/>
<feature type="transmembrane region" description="Helical" evidence="1">
    <location>
        <begin position="48"/>
        <end position="69"/>
    </location>
</feature>
<dbReference type="Proteomes" id="UP000177652">
    <property type="component" value="Unassembled WGS sequence"/>
</dbReference>
<dbReference type="EMBL" id="MFLK01000036">
    <property type="protein sequence ID" value="OGG65699.1"/>
    <property type="molecule type" value="Genomic_DNA"/>
</dbReference>
<gene>
    <name evidence="2" type="ORF">A3D71_00790</name>
</gene>
<reference evidence="2 3" key="1">
    <citation type="journal article" date="2016" name="Nat. Commun.">
        <title>Thousands of microbial genomes shed light on interconnected biogeochemical processes in an aquifer system.</title>
        <authorList>
            <person name="Anantharaman K."/>
            <person name="Brown C.T."/>
            <person name="Hug L.A."/>
            <person name="Sharon I."/>
            <person name="Castelle C.J."/>
            <person name="Probst A.J."/>
            <person name="Thomas B.C."/>
            <person name="Singh A."/>
            <person name="Wilkins M.J."/>
            <person name="Karaoz U."/>
            <person name="Brodie E.L."/>
            <person name="Williams K.H."/>
            <person name="Hubbard S.S."/>
            <person name="Banfield J.F."/>
        </authorList>
    </citation>
    <scope>NUCLEOTIDE SEQUENCE [LARGE SCALE GENOMIC DNA]</scope>
</reference>
<keyword evidence="1" id="KW-0472">Membrane</keyword>
<sequence length="77" mass="8546">MFFAVFAGPTGPRLSASTAVPDSDGKEQFPSEVMSFLFHKRTKKVLRWIWGVVAILISLSMVIFFAPGLPEWIAGLF</sequence>
<name>A0A1F6DW88_9BACT</name>